<comment type="caution">
    <text evidence="22">The sequence shown here is derived from an EMBL/GenBank/DDBJ whole genome shotgun (WGS) entry which is preliminary data.</text>
</comment>
<evidence type="ECO:0000256" key="11">
    <source>
        <dbReference type="ARBA" id="ARBA00023239"/>
    </source>
</evidence>
<keyword evidence="5 21" id="KW-1133">Transmembrane helix</keyword>
<evidence type="ECO:0000256" key="21">
    <source>
        <dbReference type="SAM" id="Phobius"/>
    </source>
</evidence>
<proteinExistence type="predicted"/>
<evidence type="ECO:0000256" key="20">
    <source>
        <dbReference type="ARBA" id="ARBA00076908"/>
    </source>
</evidence>
<accession>A0AAN6GSE9</accession>
<dbReference type="GO" id="GO:0005783">
    <property type="term" value="C:endoplasmic reticulum"/>
    <property type="evidence" value="ECO:0007669"/>
    <property type="project" value="TreeGrafter"/>
</dbReference>
<comment type="pathway">
    <text evidence="14">Lipid metabolism; arachidonate metabolism.</text>
</comment>
<evidence type="ECO:0000256" key="12">
    <source>
        <dbReference type="ARBA" id="ARBA00023288"/>
    </source>
</evidence>
<dbReference type="PANTHER" id="PTHR10250:SF26">
    <property type="entry name" value="GLUTATHIONE S-TRANSFERASE 3, MITOCHONDRIAL"/>
    <property type="match status" value="1"/>
</dbReference>
<dbReference type="Proteomes" id="UP001176517">
    <property type="component" value="Unassembled WGS sequence"/>
</dbReference>
<evidence type="ECO:0000256" key="18">
    <source>
        <dbReference type="ARBA" id="ARBA00069748"/>
    </source>
</evidence>
<dbReference type="Gene3D" id="1.20.120.550">
    <property type="entry name" value="Membrane associated eicosanoid/glutathione metabolism-like domain"/>
    <property type="match status" value="1"/>
</dbReference>
<evidence type="ECO:0000256" key="19">
    <source>
        <dbReference type="ARBA" id="ARBA00075145"/>
    </source>
</evidence>
<evidence type="ECO:0000256" key="14">
    <source>
        <dbReference type="ARBA" id="ARBA00037916"/>
    </source>
</evidence>
<evidence type="ECO:0000256" key="2">
    <source>
        <dbReference type="ARBA" id="ARBA00022679"/>
    </source>
</evidence>
<comment type="pathway">
    <text evidence="13">Lipid metabolism; leukotriene C4 biosynthesis.</text>
</comment>
<dbReference type="SUPFAM" id="SSF161084">
    <property type="entry name" value="MAPEG domain-like"/>
    <property type="match status" value="1"/>
</dbReference>
<keyword evidence="8" id="KW-0496">Mitochondrion</keyword>
<dbReference type="FunFam" id="1.20.120.550:FF:000004">
    <property type="entry name" value="Microsomal glutathione S-transferase 3"/>
    <property type="match status" value="1"/>
</dbReference>
<keyword evidence="23" id="KW-1185">Reference proteome</keyword>
<evidence type="ECO:0000256" key="7">
    <source>
        <dbReference type="ARBA" id="ARBA00023098"/>
    </source>
</evidence>
<comment type="catalytic activity">
    <reaction evidence="17">
        <text>15-deoxy-Delta(12,14)-prostaglandin J2 + glutathione = 15-deoxy-Delta(12,14)-prostaglandin J2-S-(R)-glutathione</text>
        <dbReference type="Rhea" id="RHEA:75963"/>
        <dbReference type="ChEBI" id="CHEBI:57925"/>
        <dbReference type="ChEBI" id="CHEBI:85236"/>
        <dbReference type="ChEBI" id="CHEBI:194498"/>
    </reaction>
    <physiologicalReaction direction="left-to-right" evidence="17">
        <dbReference type="Rhea" id="RHEA:75964"/>
    </physiologicalReaction>
</comment>
<keyword evidence="9 21" id="KW-0472">Membrane</keyword>
<evidence type="ECO:0000256" key="4">
    <source>
        <dbReference type="ARBA" id="ARBA00022787"/>
    </source>
</evidence>
<evidence type="ECO:0000256" key="15">
    <source>
        <dbReference type="ARBA" id="ARBA00039056"/>
    </source>
</evidence>
<evidence type="ECO:0000256" key="8">
    <source>
        <dbReference type="ARBA" id="ARBA00023128"/>
    </source>
</evidence>
<dbReference type="GO" id="GO:0005741">
    <property type="term" value="C:mitochondrial outer membrane"/>
    <property type="evidence" value="ECO:0007669"/>
    <property type="project" value="UniProtKB-SubCell"/>
</dbReference>
<dbReference type="GO" id="GO:0004464">
    <property type="term" value="F:leukotriene-C4 synthase activity"/>
    <property type="evidence" value="ECO:0007669"/>
    <property type="project" value="UniProtKB-EC"/>
</dbReference>
<dbReference type="InterPro" id="IPR001129">
    <property type="entry name" value="Membr-assoc_MAPEG"/>
</dbReference>
<keyword evidence="12" id="KW-0449">Lipoprotein</keyword>
<evidence type="ECO:0000256" key="13">
    <source>
        <dbReference type="ARBA" id="ARBA00037884"/>
    </source>
</evidence>
<dbReference type="InterPro" id="IPR023352">
    <property type="entry name" value="MAPEG-like_dom_sf"/>
</dbReference>
<evidence type="ECO:0000313" key="22">
    <source>
        <dbReference type="EMBL" id="KAK0551702.1"/>
    </source>
</evidence>
<dbReference type="PANTHER" id="PTHR10250">
    <property type="entry name" value="MICROSOMAL GLUTATHIONE S-TRANSFERASE"/>
    <property type="match status" value="1"/>
</dbReference>
<evidence type="ECO:0000256" key="10">
    <source>
        <dbReference type="ARBA" id="ARBA00023139"/>
    </source>
</evidence>
<reference evidence="22" key="1">
    <citation type="journal article" date="2023" name="PhytoFront">
        <title>Draft Genome Resources of Seven Strains of Tilletia horrida, Causal Agent of Kernel Smut of Rice.</title>
        <authorList>
            <person name="Khanal S."/>
            <person name="Antony Babu S."/>
            <person name="Zhou X.G."/>
        </authorList>
    </citation>
    <scope>NUCLEOTIDE SEQUENCE</scope>
    <source>
        <strain evidence="22">TX6</strain>
    </source>
</reference>
<evidence type="ECO:0000256" key="17">
    <source>
        <dbReference type="ARBA" id="ARBA00051411"/>
    </source>
</evidence>
<comment type="catalytic activity">
    <reaction evidence="16">
        <text>leukotriene C4 = leukotriene A4 + glutathione</text>
        <dbReference type="Rhea" id="RHEA:17617"/>
        <dbReference type="ChEBI" id="CHEBI:57463"/>
        <dbReference type="ChEBI" id="CHEBI:57925"/>
        <dbReference type="ChEBI" id="CHEBI:57973"/>
        <dbReference type="EC" id="4.4.1.20"/>
    </reaction>
    <physiologicalReaction direction="right-to-left" evidence="16">
        <dbReference type="Rhea" id="RHEA:17619"/>
    </physiologicalReaction>
</comment>
<keyword evidence="7" id="KW-0443">Lipid metabolism</keyword>
<organism evidence="22 23">
    <name type="scientific">Tilletia horrida</name>
    <dbReference type="NCBI Taxonomy" id="155126"/>
    <lineage>
        <taxon>Eukaryota</taxon>
        <taxon>Fungi</taxon>
        <taxon>Dikarya</taxon>
        <taxon>Basidiomycota</taxon>
        <taxon>Ustilaginomycotina</taxon>
        <taxon>Exobasidiomycetes</taxon>
        <taxon>Tilletiales</taxon>
        <taxon>Tilletiaceae</taxon>
        <taxon>Tilletia</taxon>
    </lineage>
</organism>
<keyword evidence="4" id="KW-1000">Mitochondrion outer membrane</keyword>
<evidence type="ECO:0000256" key="6">
    <source>
        <dbReference type="ARBA" id="ARBA00023002"/>
    </source>
</evidence>
<evidence type="ECO:0000256" key="1">
    <source>
        <dbReference type="ARBA" id="ARBA00004374"/>
    </source>
</evidence>
<dbReference type="EMBL" id="JAPDMZ010000073">
    <property type="protein sequence ID" value="KAK0551702.1"/>
    <property type="molecule type" value="Genomic_DNA"/>
</dbReference>
<keyword evidence="10" id="KW-0564">Palmitate</keyword>
<dbReference type="GO" id="GO:0006629">
    <property type="term" value="P:lipid metabolic process"/>
    <property type="evidence" value="ECO:0007669"/>
    <property type="project" value="UniProtKB-KW"/>
</dbReference>
<keyword evidence="2" id="KW-0808">Transferase</keyword>
<dbReference type="Pfam" id="PF01124">
    <property type="entry name" value="MAPEG"/>
    <property type="match status" value="1"/>
</dbReference>
<evidence type="ECO:0000256" key="16">
    <source>
        <dbReference type="ARBA" id="ARBA00049298"/>
    </source>
</evidence>
<dbReference type="GO" id="GO:0004364">
    <property type="term" value="F:glutathione transferase activity"/>
    <property type="evidence" value="ECO:0007669"/>
    <property type="project" value="TreeGrafter"/>
</dbReference>
<dbReference type="GO" id="GO:0005635">
    <property type="term" value="C:nuclear envelope"/>
    <property type="evidence" value="ECO:0007669"/>
    <property type="project" value="TreeGrafter"/>
</dbReference>
<evidence type="ECO:0000313" key="23">
    <source>
        <dbReference type="Proteomes" id="UP001176517"/>
    </source>
</evidence>
<keyword evidence="6" id="KW-0560">Oxidoreductase</keyword>
<gene>
    <name evidence="22" type="ORF">OC846_003194</name>
</gene>
<evidence type="ECO:0000256" key="5">
    <source>
        <dbReference type="ARBA" id="ARBA00022989"/>
    </source>
</evidence>
<keyword evidence="3 21" id="KW-0812">Transmembrane</keyword>
<name>A0AAN6GSE9_9BASI</name>
<evidence type="ECO:0000256" key="3">
    <source>
        <dbReference type="ARBA" id="ARBA00022692"/>
    </source>
</evidence>
<dbReference type="InterPro" id="IPR050997">
    <property type="entry name" value="MAPEG"/>
</dbReference>
<comment type="subcellular location">
    <subcellularLocation>
        <location evidence="1">Mitochondrion outer membrane</location>
        <topology evidence="1">Multi-pass membrane protein</topology>
    </subcellularLocation>
</comment>
<dbReference type="GO" id="GO:0004602">
    <property type="term" value="F:glutathione peroxidase activity"/>
    <property type="evidence" value="ECO:0007669"/>
    <property type="project" value="TreeGrafter"/>
</dbReference>
<dbReference type="EC" id="4.4.1.20" evidence="15"/>
<keyword evidence="11" id="KW-0456">Lyase</keyword>
<dbReference type="AlphaFoldDB" id="A0AAN6GSE9"/>
<evidence type="ECO:0000256" key="9">
    <source>
        <dbReference type="ARBA" id="ARBA00023136"/>
    </source>
</evidence>
<sequence length="156" mass="17071">MASPTMILTLPATYGWVGIGAFSSLVLTAWQTMQVSKARKAAGIKYPQLYAETHQAEKSRNAYIFNCTQRAHANTLEYQPGFLFATFVAGLKVPRIATALAFAWTISRVSYTIGYSSGDPSKRVTGAKGATFSQLALYGLTVWTLFDLVAQNNFKI</sequence>
<feature type="transmembrane region" description="Helical" evidence="21">
    <location>
        <begin position="12"/>
        <end position="30"/>
    </location>
</feature>
<protein>
    <recommendedName>
        <fullName evidence="18">Glutathione S-transferase 3, mitochondrial</fullName>
        <ecNumber evidence="15">4.4.1.20</ecNumber>
    </recommendedName>
    <alternativeName>
        <fullName evidence="19">Glutathione peroxidase MGST3</fullName>
    </alternativeName>
    <alternativeName>
        <fullName evidence="20">LTC4 synthase MGST3</fullName>
    </alternativeName>
</protein>